<dbReference type="Gene3D" id="2.20.25.420">
    <property type="entry name" value="ZPR1, zinc finger domain"/>
    <property type="match status" value="2"/>
</dbReference>
<evidence type="ECO:0000256" key="6">
    <source>
        <dbReference type="SAM" id="MobiDB-lite"/>
    </source>
</evidence>
<evidence type="ECO:0000259" key="7">
    <source>
        <dbReference type="SMART" id="SM00581"/>
    </source>
</evidence>
<evidence type="ECO:0000313" key="9">
    <source>
        <dbReference type="EMBL" id="EYC15796.1"/>
    </source>
</evidence>
<dbReference type="FunFam" id="2.60.120.1040:FF:000007">
    <property type="entry name" value="Protein CBG06449"/>
    <property type="match status" value="1"/>
</dbReference>
<feature type="domain" description="PSP proline-rich" evidence="7">
    <location>
        <begin position="321"/>
        <end position="379"/>
    </location>
</feature>
<evidence type="ECO:0000256" key="3">
    <source>
        <dbReference type="ARBA" id="ARBA00022737"/>
    </source>
</evidence>
<dbReference type="Pfam" id="PF04037">
    <property type="entry name" value="DUF382"/>
    <property type="match status" value="1"/>
</dbReference>
<proteinExistence type="inferred from homology"/>
<evidence type="ECO:0000313" key="10">
    <source>
        <dbReference type="Proteomes" id="UP000024635"/>
    </source>
</evidence>
<dbReference type="STRING" id="53326.A0A016ULK7"/>
<sequence length="1061" mass="119245">MVSPDEGFSSDEETEATKSLTKKEQQELERRRLKNKKKKLSKKRKVGGEDNDASADATVLSSEEKTEEQQDGEVMGPKNLTEDLEVEIDYVGETPQLDESDPNYQYFSAIFNAFKIEASAEDSESGDGVISSGRDHKKDEEYNRASMSEKILQEEINDKLNDPNEPERMSRRKLRLAMQPSIAKLKESTRRPDVVEWADVTSRDPFMLVALKSYRNTVPVPRHWNAKRKYLSGKRGFERPPFELPDFIKRTGIQDMREALWEKEENQNLKSKMRERARPKLGKIDIDYQKLHDAFFKWQTKPPMTMMGELYYEGKEVETLMKDKKPGNLSDDLRIALGMPVGPNAHKFPPPWLIAMQRYGPPPSYPNLRIAGLNAPIPEGCAFGYHAGGWGKPPVDDYGKPLYGDVFGQEPTSQVEPEDETRIERRYWGEIGSDEDSDEESEPEEEEEAAGGTSAGIDGIATPMTEGMATPSGITTGVTGLETPDTIELRKGRRIEESLAGADTPAAAYHILPEKRVDRIGGQMMASTHIYDLSKKVGVTDGGVEVSLDPDAIDLDQGKLQEKYDEQLRKQTRAVDDREDLSDMVAEHAAGQNIRNALAVDAAEAAPVEIESLCMNCEQNGVTRLLCTSIPYYKTVIVMSFECPHCGFKNNEIQSGEAVQEHGTEIVLRVLEEDDLRRQLVKSEYASIEVPELELVIPAKTQPGEVTTVEGVLERVHSGLSQEQDRRRQIDPESAAKIDDFLVKLLKCKTLSEKWTLKLHDPTGNCFIQNPDPRHVDPRCIVSHYHRDLEERKLLGLADDDLEDSEPAPEWKSYDDAKREVLHFPTDCPNCGAPTEVLMKPTDLAKTKQLTEILHKYHLFSPRLPDIPYFQTVIIMALTCDSCGHKSNEVKSGGSIKDHGCRLSIKVEQDVDLARDVLKSDTCSMRIPEIDLEVGPGALCSRFTTVEGLLSATRDQLSTQSSFFMGDSASNTERSQIEIFLEQFNDILSLKKVVTLVLDDPAGNSYIQSLNAPLEDPRLTKEFYERTFEQNDELGLNDMKVENYEELETVTEEAEPEPAAS</sequence>
<feature type="region of interest" description="Disordered" evidence="6">
    <location>
        <begin position="1"/>
        <end position="80"/>
    </location>
</feature>
<dbReference type="InterPro" id="IPR004457">
    <property type="entry name" value="Znf_ZPR1"/>
</dbReference>
<keyword evidence="10" id="KW-1185">Reference proteome</keyword>
<feature type="compositionally biased region" description="Acidic residues" evidence="6">
    <location>
        <begin position="432"/>
        <end position="449"/>
    </location>
</feature>
<reference evidence="10" key="1">
    <citation type="journal article" date="2015" name="Nat. Genet.">
        <title>The genome and transcriptome of the zoonotic hookworm Ancylostoma ceylanicum identify infection-specific gene families.</title>
        <authorList>
            <person name="Schwarz E.M."/>
            <person name="Hu Y."/>
            <person name="Antoshechkin I."/>
            <person name="Miller M.M."/>
            <person name="Sternberg P.W."/>
            <person name="Aroian R.V."/>
        </authorList>
    </citation>
    <scope>NUCLEOTIDE SEQUENCE</scope>
    <source>
        <strain evidence="10">HY135</strain>
    </source>
</reference>
<keyword evidence="3" id="KW-0677">Repeat</keyword>
<dbReference type="PANTHER" id="PTHR12785">
    <property type="entry name" value="SPLICING FACTOR 3B"/>
    <property type="match status" value="1"/>
</dbReference>
<keyword evidence="5" id="KW-0862">Zinc</keyword>
<dbReference type="InterPro" id="IPR006568">
    <property type="entry name" value="PSP_pro-rich"/>
</dbReference>
<dbReference type="InterPro" id="IPR052584">
    <property type="entry name" value="U2_snRNP_Complex_Component"/>
</dbReference>
<dbReference type="InterPro" id="IPR056180">
    <property type="entry name" value="ZPR1_jr_dom"/>
</dbReference>
<dbReference type="SMART" id="SM00581">
    <property type="entry name" value="PSP"/>
    <property type="match status" value="1"/>
</dbReference>
<feature type="compositionally biased region" description="Basic and acidic residues" evidence="6">
    <location>
        <begin position="21"/>
        <end position="30"/>
    </location>
</feature>
<protein>
    <recommendedName>
        <fullName evidence="11">PSP proline-rich domain-containing protein</fullName>
    </recommendedName>
</protein>
<keyword evidence="4" id="KW-0863">Zinc-finger</keyword>
<feature type="compositionally biased region" description="Basic and acidic residues" evidence="6">
    <location>
        <begin position="133"/>
        <end position="143"/>
    </location>
</feature>
<dbReference type="Proteomes" id="UP000024635">
    <property type="component" value="Unassembled WGS sequence"/>
</dbReference>
<comment type="caution">
    <text evidence="9">The sequence shown here is derived from an EMBL/GenBank/DDBJ whole genome shotgun (WGS) entry which is preliminary data.</text>
</comment>
<gene>
    <name evidence="9" type="primary">Acey_s0036.g3360</name>
    <name evidence="9" type="synonym">Acey-W03F9.10</name>
    <name evidence="9" type="ORF">Y032_0036g3360</name>
</gene>
<evidence type="ECO:0000256" key="1">
    <source>
        <dbReference type="ARBA" id="ARBA00008354"/>
    </source>
</evidence>
<dbReference type="InterPro" id="IPR042452">
    <property type="entry name" value="ZPR1_Znf1/2"/>
</dbReference>
<dbReference type="NCBIfam" id="TIGR00310">
    <property type="entry name" value="ZPR1_znf"/>
    <property type="match status" value="2"/>
</dbReference>
<dbReference type="GO" id="GO:0008270">
    <property type="term" value="F:zinc ion binding"/>
    <property type="evidence" value="ECO:0007669"/>
    <property type="project" value="UniProtKB-KW"/>
</dbReference>
<evidence type="ECO:0008006" key="11">
    <source>
        <dbReference type="Google" id="ProtNLM"/>
    </source>
</evidence>
<dbReference type="OrthoDB" id="10260794at2759"/>
<dbReference type="Gene3D" id="2.60.120.1040">
    <property type="entry name" value="ZPR1, A/B domain"/>
    <property type="match status" value="2"/>
</dbReference>
<organism evidence="9 10">
    <name type="scientific">Ancylostoma ceylanicum</name>
    <dbReference type="NCBI Taxonomy" id="53326"/>
    <lineage>
        <taxon>Eukaryota</taxon>
        <taxon>Metazoa</taxon>
        <taxon>Ecdysozoa</taxon>
        <taxon>Nematoda</taxon>
        <taxon>Chromadorea</taxon>
        <taxon>Rhabditida</taxon>
        <taxon>Rhabditina</taxon>
        <taxon>Rhabditomorpha</taxon>
        <taxon>Strongyloidea</taxon>
        <taxon>Ancylostomatidae</taxon>
        <taxon>Ancylostomatinae</taxon>
        <taxon>Ancylostoma</taxon>
    </lineage>
</organism>
<accession>A0A016ULK7</accession>
<evidence type="ECO:0000259" key="8">
    <source>
        <dbReference type="SMART" id="SM00709"/>
    </source>
</evidence>
<dbReference type="FunFam" id="2.60.120.1040:FF:000001">
    <property type="entry name" value="Zinc finger protein ZPR1"/>
    <property type="match status" value="1"/>
</dbReference>
<feature type="domain" description="Zinc finger ZPR1-type" evidence="8">
    <location>
        <begin position="826"/>
        <end position="1009"/>
    </location>
</feature>
<feature type="compositionally biased region" description="Basic residues" evidence="6">
    <location>
        <begin position="31"/>
        <end position="45"/>
    </location>
</feature>
<dbReference type="FunFam" id="2.20.25.420:FF:000001">
    <property type="entry name" value="Zinc finger protein ZPR1"/>
    <property type="match status" value="1"/>
</dbReference>
<evidence type="ECO:0000256" key="5">
    <source>
        <dbReference type="ARBA" id="ARBA00022833"/>
    </source>
</evidence>
<dbReference type="InterPro" id="IPR042451">
    <property type="entry name" value="ZPR1_A/B_dom"/>
</dbReference>
<dbReference type="EMBL" id="JARK01001372">
    <property type="protein sequence ID" value="EYC15796.1"/>
    <property type="molecule type" value="Genomic_DNA"/>
</dbReference>
<feature type="region of interest" description="Disordered" evidence="6">
    <location>
        <begin position="402"/>
        <end position="480"/>
    </location>
</feature>
<feature type="domain" description="Zinc finger ZPR1-type" evidence="8">
    <location>
        <begin position="612"/>
        <end position="770"/>
    </location>
</feature>
<dbReference type="GO" id="GO:0005634">
    <property type="term" value="C:nucleus"/>
    <property type="evidence" value="ECO:0007669"/>
    <property type="project" value="InterPro"/>
</dbReference>
<dbReference type="Pfam" id="PF22794">
    <property type="entry name" value="jr-ZPR1"/>
    <property type="match status" value="2"/>
</dbReference>
<dbReference type="SMART" id="SM00709">
    <property type="entry name" value="Zpr1"/>
    <property type="match status" value="2"/>
</dbReference>
<evidence type="ECO:0000256" key="2">
    <source>
        <dbReference type="ARBA" id="ARBA00022723"/>
    </source>
</evidence>
<dbReference type="Pfam" id="PF04046">
    <property type="entry name" value="PSP"/>
    <property type="match status" value="1"/>
</dbReference>
<keyword evidence="2" id="KW-0479">Metal-binding</keyword>
<dbReference type="AlphaFoldDB" id="A0A016ULK7"/>
<evidence type="ECO:0000256" key="4">
    <source>
        <dbReference type="ARBA" id="ARBA00022771"/>
    </source>
</evidence>
<name>A0A016ULK7_9BILA</name>
<dbReference type="InterPro" id="IPR007180">
    <property type="entry name" value="DUF382"/>
</dbReference>
<dbReference type="PANTHER" id="PTHR12785:SF6">
    <property type="entry name" value="SPLICING FACTOR 3B SUBUNIT 2"/>
    <property type="match status" value="1"/>
</dbReference>
<comment type="similarity">
    <text evidence="1">Belongs to the ZPR1 family.</text>
</comment>
<feature type="region of interest" description="Disordered" evidence="6">
    <location>
        <begin position="121"/>
        <end position="149"/>
    </location>
</feature>
<dbReference type="Pfam" id="PF03367">
    <property type="entry name" value="Zn_ribbon_ZPR1"/>
    <property type="match status" value="2"/>
</dbReference>